<gene>
    <name evidence="2" type="ordered locus">Veis_3893</name>
</gene>
<feature type="signal peptide" evidence="1">
    <location>
        <begin position="1"/>
        <end position="19"/>
    </location>
</feature>
<dbReference type="HOGENOM" id="CLU_1064878_0_0_4"/>
<name>A1WPP3_VEREI</name>
<reference evidence="3" key="1">
    <citation type="submission" date="2006-12" db="EMBL/GenBank/DDBJ databases">
        <title>Complete sequence of chromosome 1 of Verminephrobacter eiseniae EF01-2.</title>
        <authorList>
            <person name="Copeland A."/>
            <person name="Lucas S."/>
            <person name="Lapidus A."/>
            <person name="Barry K."/>
            <person name="Detter J.C."/>
            <person name="Glavina del Rio T."/>
            <person name="Dalin E."/>
            <person name="Tice H."/>
            <person name="Pitluck S."/>
            <person name="Chertkov O."/>
            <person name="Brettin T."/>
            <person name="Bruce D."/>
            <person name="Han C."/>
            <person name="Tapia R."/>
            <person name="Gilna P."/>
            <person name="Schmutz J."/>
            <person name="Larimer F."/>
            <person name="Land M."/>
            <person name="Hauser L."/>
            <person name="Kyrpides N."/>
            <person name="Kim E."/>
            <person name="Stahl D."/>
            <person name="Richardson P."/>
        </authorList>
    </citation>
    <scope>NUCLEOTIDE SEQUENCE [LARGE SCALE GENOMIC DNA]</scope>
    <source>
        <strain evidence="3">EF01-2</strain>
    </source>
</reference>
<sequence length="290" mass="30978">MRFIRFGILLASLPHLAWADLPLTVENLITDKGKIKLDLSLSYANADRQGVSTAAPISVQVGPTSFVTLPTQIGEHVDNSDIAVAALGLRHGLTAKAEVYARLSGLSSRRRSSGLDGSATSSQSGFADAWAGVNYQFKKDDDGPAVLGFAEIALREKHRRSSASFKSAMLGATTYKAIDPVVFSLSGAYRFNQGRQDGAQSYQPGSLLLLNPGVAFAVNDRVTLSTGAQWTRRQADRFGGQSQGLARTATDLLIGVGYGFAKDSILNTTFKVNASGRSGAELRMSWLYTP</sequence>
<dbReference type="STRING" id="391735.Veis_3893"/>
<dbReference type="Proteomes" id="UP000000374">
    <property type="component" value="Chromosome"/>
</dbReference>
<accession>A1WPP3</accession>
<evidence type="ECO:0008006" key="4">
    <source>
        <dbReference type="Google" id="ProtNLM"/>
    </source>
</evidence>
<organism evidence="2 3">
    <name type="scientific">Verminephrobacter eiseniae (strain EF01-2)</name>
    <dbReference type="NCBI Taxonomy" id="391735"/>
    <lineage>
        <taxon>Bacteria</taxon>
        <taxon>Pseudomonadati</taxon>
        <taxon>Pseudomonadota</taxon>
        <taxon>Betaproteobacteria</taxon>
        <taxon>Burkholderiales</taxon>
        <taxon>Comamonadaceae</taxon>
        <taxon>Verminephrobacter</taxon>
    </lineage>
</organism>
<keyword evidence="1" id="KW-0732">Signal</keyword>
<proteinExistence type="predicted"/>
<dbReference type="AlphaFoldDB" id="A1WPP3"/>
<dbReference type="RefSeq" id="WP_011811587.1">
    <property type="nucleotide sequence ID" value="NC_008786.1"/>
</dbReference>
<protein>
    <recommendedName>
        <fullName evidence="4">MetA-pathway of phenol degradation</fullName>
    </recommendedName>
</protein>
<dbReference type="KEGG" id="vei:Veis_3893"/>
<evidence type="ECO:0000313" key="3">
    <source>
        <dbReference type="Proteomes" id="UP000000374"/>
    </source>
</evidence>
<dbReference type="eggNOG" id="ENOG502ZBE6">
    <property type="taxonomic scope" value="Bacteria"/>
</dbReference>
<evidence type="ECO:0000256" key="1">
    <source>
        <dbReference type="SAM" id="SignalP"/>
    </source>
</evidence>
<dbReference type="GeneID" id="76462244"/>
<dbReference type="OrthoDB" id="6121451at2"/>
<feature type="chain" id="PRO_5002640768" description="MetA-pathway of phenol degradation" evidence="1">
    <location>
        <begin position="20"/>
        <end position="290"/>
    </location>
</feature>
<dbReference type="InterPro" id="IPR025737">
    <property type="entry name" value="FApF"/>
</dbReference>
<keyword evidence="3" id="KW-1185">Reference proteome</keyword>
<dbReference type="EMBL" id="CP000542">
    <property type="protein sequence ID" value="ABM59600.1"/>
    <property type="molecule type" value="Genomic_DNA"/>
</dbReference>
<dbReference type="Pfam" id="PF13557">
    <property type="entry name" value="Phenol_MetA_deg"/>
    <property type="match status" value="1"/>
</dbReference>
<evidence type="ECO:0000313" key="2">
    <source>
        <dbReference type="EMBL" id="ABM59600.1"/>
    </source>
</evidence>